<proteinExistence type="predicted"/>
<reference evidence="2 3" key="1">
    <citation type="submission" date="2021-09" db="EMBL/GenBank/DDBJ databases">
        <title>Genomic insights and catalytic innovation underlie evolution of tropane alkaloids biosynthesis.</title>
        <authorList>
            <person name="Wang Y.-J."/>
            <person name="Tian T."/>
            <person name="Huang J.-P."/>
            <person name="Huang S.-X."/>
        </authorList>
    </citation>
    <scope>NUCLEOTIDE SEQUENCE [LARGE SCALE GENOMIC DNA]</scope>
    <source>
        <strain evidence="2">KIB-2018</strain>
        <tissue evidence="2">Leaf</tissue>
    </source>
</reference>
<feature type="compositionally biased region" description="Acidic residues" evidence="1">
    <location>
        <begin position="258"/>
        <end position="289"/>
    </location>
</feature>
<gene>
    <name evidence="2" type="ORF">K2173_024993</name>
</gene>
<accession>A0AAV8UH11</accession>
<comment type="caution">
    <text evidence="2">The sequence shown here is derived from an EMBL/GenBank/DDBJ whole genome shotgun (WGS) entry which is preliminary data.</text>
</comment>
<feature type="compositionally biased region" description="Acidic residues" evidence="1">
    <location>
        <begin position="75"/>
        <end position="104"/>
    </location>
</feature>
<feature type="compositionally biased region" description="Basic and acidic residues" evidence="1">
    <location>
        <begin position="39"/>
        <end position="59"/>
    </location>
</feature>
<protein>
    <submittedName>
        <fullName evidence="2">Uncharacterized protein</fullName>
    </submittedName>
</protein>
<keyword evidence="3" id="KW-1185">Reference proteome</keyword>
<dbReference type="EMBL" id="JAIWQS010000008">
    <property type="protein sequence ID" value="KAJ8900353.1"/>
    <property type="molecule type" value="Genomic_DNA"/>
</dbReference>
<dbReference type="AlphaFoldDB" id="A0AAV8UH11"/>
<organism evidence="2 3">
    <name type="scientific">Erythroxylum novogranatense</name>
    <dbReference type="NCBI Taxonomy" id="1862640"/>
    <lineage>
        <taxon>Eukaryota</taxon>
        <taxon>Viridiplantae</taxon>
        <taxon>Streptophyta</taxon>
        <taxon>Embryophyta</taxon>
        <taxon>Tracheophyta</taxon>
        <taxon>Spermatophyta</taxon>
        <taxon>Magnoliopsida</taxon>
        <taxon>eudicotyledons</taxon>
        <taxon>Gunneridae</taxon>
        <taxon>Pentapetalae</taxon>
        <taxon>rosids</taxon>
        <taxon>fabids</taxon>
        <taxon>Malpighiales</taxon>
        <taxon>Erythroxylaceae</taxon>
        <taxon>Erythroxylum</taxon>
    </lineage>
</organism>
<sequence>MFGERFGVNKEHALQNETEEMVEGPRDEAVIEQPQAKKPTIDEKGGGIDSTDELKKENMSDSYSEGGGVYGEVMKEEDECEMDEDEDEDDDDEEEEEEEDECEMDEGRHVDLVNKKSTPKLSAFLLRMMEIKPMELKDEQILCRALDTPLYKNCVDGFDVTHSDRNALGLLYSYELPFEDSETEEWIVSMAEVAINKYNEDHQMVEGPRDEAVIEQPQAKKPTIDEKGGGIDSTDELKKENMSDSYSEGGGVYGEVMKEEDECEMDEDEDKDDDDEEEEEEEEEDECEMDEGRHVDTPELLAFMLRMMEIKPMELKDEQILCHALDTPLYKNCVVR</sequence>
<evidence type="ECO:0000313" key="3">
    <source>
        <dbReference type="Proteomes" id="UP001159364"/>
    </source>
</evidence>
<name>A0AAV8UH11_9ROSI</name>
<feature type="compositionally biased region" description="Basic and acidic residues" evidence="1">
    <location>
        <begin position="222"/>
        <end position="242"/>
    </location>
</feature>
<evidence type="ECO:0000313" key="2">
    <source>
        <dbReference type="EMBL" id="KAJ8900353.1"/>
    </source>
</evidence>
<feature type="region of interest" description="Disordered" evidence="1">
    <location>
        <begin position="1"/>
        <end position="109"/>
    </location>
</feature>
<evidence type="ECO:0000256" key="1">
    <source>
        <dbReference type="SAM" id="MobiDB-lite"/>
    </source>
</evidence>
<feature type="region of interest" description="Disordered" evidence="1">
    <location>
        <begin position="217"/>
        <end position="295"/>
    </location>
</feature>
<dbReference type="Proteomes" id="UP001159364">
    <property type="component" value="Linkage Group LG08"/>
</dbReference>